<dbReference type="Proteomes" id="UP001497457">
    <property type="component" value="Chromosome 10rd"/>
</dbReference>
<dbReference type="EMBL" id="OZ075120">
    <property type="protein sequence ID" value="CAL4891995.1"/>
    <property type="molecule type" value="Genomic_DNA"/>
</dbReference>
<evidence type="ECO:0000313" key="7">
    <source>
        <dbReference type="Proteomes" id="UP001497457"/>
    </source>
</evidence>
<dbReference type="Pfam" id="PF25019">
    <property type="entry name" value="LRR_R13L1-DRL21"/>
    <property type="match status" value="1"/>
</dbReference>
<evidence type="ECO:0000259" key="5">
    <source>
        <dbReference type="Pfam" id="PF25019"/>
    </source>
</evidence>
<dbReference type="InterPro" id="IPR002182">
    <property type="entry name" value="NB-ARC"/>
</dbReference>
<evidence type="ECO:0000256" key="1">
    <source>
        <dbReference type="ARBA" id="ARBA00022614"/>
    </source>
</evidence>
<evidence type="ECO:0000259" key="4">
    <source>
        <dbReference type="Pfam" id="PF23559"/>
    </source>
</evidence>
<organism evidence="6 7">
    <name type="scientific">Urochloa decumbens</name>
    <dbReference type="NCBI Taxonomy" id="240449"/>
    <lineage>
        <taxon>Eukaryota</taxon>
        <taxon>Viridiplantae</taxon>
        <taxon>Streptophyta</taxon>
        <taxon>Embryophyta</taxon>
        <taxon>Tracheophyta</taxon>
        <taxon>Spermatophyta</taxon>
        <taxon>Magnoliopsida</taxon>
        <taxon>Liliopsida</taxon>
        <taxon>Poales</taxon>
        <taxon>Poaceae</taxon>
        <taxon>PACMAD clade</taxon>
        <taxon>Panicoideae</taxon>
        <taxon>Panicodae</taxon>
        <taxon>Paniceae</taxon>
        <taxon>Melinidinae</taxon>
        <taxon>Urochloa</taxon>
    </lineage>
</organism>
<protein>
    <recommendedName>
        <fullName evidence="8">NB-ARC domain-containing protein</fullName>
    </recommendedName>
</protein>
<evidence type="ECO:0000313" key="6">
    <source>
        <dbReference type="EMBL" id="CAL4891995.1"/>
    </source>
</evidence>
<dbReference type="Gene3D" id="3.40.50.300">
    <property type="entry name" value="P-loop containing nucleotide triphosphate hydrolases"/>
    <property type="match status" value="1"/>
</dbReference>
<keyword evidence="2" id="KW-0611">Plant defense</keyword>
<sequence>MVQDHFGNMIIWVHVSKSFDPKMLVRRILESIKWDKSSAEALDSLQSDLTRQLATSRFLLVLDDAWEDTENQRWEQFLGPLRNNALMGGKILLTTRMRSVADAVIHQMPAGYKLLVLEGLDQEDTVKLFNHHMFGESVPNYCWELRLIGEQIAKKLKGCPFVAKVIGQQLRGSTDLSRWNTILNQDIHQIDEIVPTIMEMLRLSYQNLTSEVQLCFRFCSIFPPHYKFKVEEVIEMWVSSGLILQRENGIKNQEDIAREHFNVLSRKSFFSMVPRELHADPSEDYYVLHDLMYELACFVSSDECSRFKDGDRESDISPRVRYLYIQGVNFGTAKVISQSKYLRTLIIENDGNSMQEELLDGIKKAVKCSTSLRLLKFCGHGWFGMNDAVAELKHLRYIYISVTDEPNLRKLFKLYHLEVLQIIKIEKEEKVSSIEIDNLPCLRKLYLPKDTLSRIPHIGRLCTLREVNGFSVRKKDGHRITELQDLRNLWKIIVLDVQNVSNCNEAYAAKLDNKSNLKALSLGWSDDQYIVDAQILNKLVPHRNLKHLIISGYNGIQPPIWMEPQYLSNLVHLKLDGCAEWNELPPLDSLKALKHVLLAHLPKLKYITSSSYGYDSYGYRENQTKRTCPGRLPPHLFTFVVKDCPQLSKLPVLPFSLQFLGIDAIGILRLPTMSDQKAPRDAPILEPQLSVLFIESCRFLVSLDGCFIQEEHYKALTVLKLFRCHALRSLPDAAHFQRMSELKSVEIVECNSLSSLGGLGGLSSLKVLKIELCGNLLLHAPAESLSLELETLAIDDHQLLTLSQLKNLCRTRRLILSGASEAPKKKISGQDLLPDQLQLPEEWLLQNSSHLEHIEISNAEKLQSLPSNMHCLNTLRSLLLHNTPLLQSLPLMPPHLWVIIINGCCTELKKQCQVLFDLLIAMSKGGRQEAQMRIRHQSFRLGMLVYEVWSAC</sequence>
<dbReference type="Gene3D" id="3.80.10.10">
    <property type="entry name" value="Ribonuclease Inhibitor"/>
    <property type="match status" value="3"/>
</dbReference>
<keyword evidence="7" id="KW-1185">Reference proteome</keyword>
<dbReference type="Pfam" id="PF00931">
    <property type="entry name" value="NB-ARC"/>
    <property type="match status" value="1"/>
</dbReference>
<dbReference type="GO" id="GO:0006952">
    <property type="term" value="P:defense response"/>
    <property type="evidence" value="ECO:0007669"/>
    <property type="project" value="UniProtKB-KW"/>
</dbReference>
<dbReference type="PRINTS" id="PR00364">
    <property type="entry name" value="DISEASERSIST"/>
</dbReference>
<keyword evidence="1" id="KW-0433">Leucine-rich repeat</keyword>
<name>A0ABC8VJJ0_9POAL</name>
<dbReference type="PANTHER" id="PTHR36766">
    <property type="entry name" value="PLANT BROAD-SPECTRUM MILDEW RESISTANCE PROTEIN RPW8"/>
    <property type="match status" value="1"/>
</dbReference>
<proteinExistence type="predicted"/>
<dbReference type="SUPFAM" id="SSF52058">
    <property type="entry name" value="L domain-like"/>
    <property type="match status" value="2"/>
</dbReference>
<dbReference type="AlphaFoldDB" id="A0ABC8VJJ0"/>
<evidence type="ECO:0000256" key="2">
    <source>
        <dbReference type="ARBA" id="ARBA00022821"/>
    </source>
</evidence>
<dbReference type="InterPro" id="IPR036388">
    <property type="entry name" value="WH-like_DNA-bd_sf"/>
</dbReference>
<feature type="domain" description="NB-ARC" evidence="3">
    <location>
        <begin position="2"/>
        <end position="134"/>
    </location>
</feature>
<dbReference type="SUPFAM" id="SSF52540">
    <property type="entry name" value="P-loop containing nucleoside triphosphate hydrolases"/>
    <property type="match status" value="1"/>
</dbReference>
<dbReference type="InterPro" id="IPR058922">
    <property type="entry name" value="WHD_DRP"/>
</dbReference>
<reference evidence="6" key="1">
    <citation type="submission" date="2024-10" db="EMBL/GenBank/DDBJ databases">
        <authorList>
            <person name="Ryan C."/>
        </authorList>
    </citation>
    <scope>NUCLEOTIDE SEQUENCE [LARGE SCALE GENOMIC DNA]</scope>
</reference>
<feature type="domain" description="R13L1/DRL21-like LRR repeat region" evidence="5">
    <location>
        <begin position="480"/>
        <end position="599"/>
    </location>
</feature>
<feature type="domain" description="Disease resistance protein winged helix" evidence="4">
    <location>
        <begin position="221"/>
        <end position="296"/>
    </location>
</feature>
<dbReference type="InterPro" id="IPR027417">
    <property type="entry name" value="P-loop_NTPase"/>
</dbReference>
<dbReference type="InterPro" id="IPR032675">
    <property type="entry name" value="LRR_dom_sf"/>
</dbReference>
<dbReference type="Gene3D" id="1.10.10.10">
    <property type="entry name" value="Winged helix-like DNA-binding domain superfamily/Winged helix DNA-binding domain"/>
    <property type="match status" value="1"/>
</dbReference>
<gene>
    <name evidence="6" type="ORF">URODEC1_LOCUS4073</name>
</gene>
<dbReference type="PANTHER" id="PTHR36766:SF64">
    <property type="entry name" value="OS12G0206100 PROTEIN"/>
    <property type="match status" value="1"/>
</dbReference>
<dbReference type="InterPro" id="IPR056789">
    <property type="entry name" value="LRR_R13L1-DRL21"/>
</dbReference>
<evidence type="ECO:0008006" key="8">
    <source>
        <dbReference type="Google" id="ProtNLM"/>
    </source>
</evidence>
<accession>A0ABC8VJJ0</accession>
<dbReference type="Pfam" id="PF23559">
    <property type="entry name" value="WHD_DRP"/>
    <property type="match status" value="1"/>
</dbReference>
<evidence type="ECO:0000259" key="3">
    <source>
        <dbReference type="Pfam" id="PF00931"/>
    </source>
</evidence>